<feature type="compositionally biased region" description="Pro residues" evidence="1">
    <location>
        <begin position="45"/>
        <end position="54"/>
    </location>
</feature>
<feature type="region of interest" description="Disordered" evidence="1">
    <location>
        <begin position="1"/>
        <end position="101"/>
    </location>
</feature>
<accession>A0A6J4KER7</accession>
<evidence type="ECO:0000313" key="2">
    <source>
        <dbReference type="EMBL" id="CAA9303985.1"/>
    </source>
</evidence>
<proteinExistence type="predicted"/>
<evidence type="ECO:0000256" key="1">
    <source>
        <dbReference type="SAM" id="MobiDB-lite"/>
    </source>
</evidence>
<feature type="compositionally biased region" description="Polar residues" evidence="1">
    <location>
        <begin position="11"/>
        <end position="21"/>
    </location>
</feature>
<name>A0A6J4KER7_9ACTN</name>
<dbReference type="EMBL" id="CADCTT010000179">
    <property type="protein sequence ID" value="CAA9303985.1"/>
    <property type="molecule type" value="Genomic_DNA"/>
</dbReference>
<organism evidence="2">
    <name type="scientific">uncultured Friedmanniella sp</name>
    <dbReference type="NCBI Taxonomy" id="335381"/>
    <lineage>
        <taxon>Bacteria</taxon>
        <taxon>Bacillati</taxon>
        <taxon>Actinomycetota</taxon>
        <taxon>Actinomycetes</taxon>
        <taxon>Propionibacteriales</taxon>
        <taxon>Nocardioidaceae</taxon>
        <taxon>Friedmanniella</taxon>
        <taxon>environmental samples</taxon>
    </lineage>
</organism>
<sequence>RAPGPPPSGVGSCTRSPSGSASGWRPPGNRPPRRRRPPTARRWPPCSPSGPVPWTPRSASCSRTCGGARAGSSTRPDGTPAVARPTTPSLARPGGPCPPAR</sequence>
<feature type="non-terminal residue" evidence="2">
    <location>
        <position position="1"/>
    </location>
</feature>
<protein>
    <submittedName>
        <fullName evidence="2">Uncharacterized protein</fullName>
    </submittedName>
</protein>
<dbReference type="AlphaFoldDB" id="A0A6J4KER7"/>
<reference evidence="2" key="1">
    <citation type="submission" date="2020-02" db="EMBL/GenBank/DDBJ databases">
        <authorList>
            <person name="Meier V. D."/>
        </authorList>
    </citation>
    <scope>NUCLEOTIDE SEQUENCE</scope>
    <source>
        <strain evidence="2">AVDCRST_MAG61</strain>
    </source>
</reference>
<gene>
    <name evidence="2" type="ORF">AVDCRST_MAG61-1233</name>
</gene>
<feature type="non-terminal residue" evidence="2">
    <location>
        <position position="101"/>
    </location>
</feature>